<name>Q9DVS6_9BBAC</name>
<dbReference type="InterPro" id="IPR051055">
    <property type="entry name" value="PIF1_helicase"/>
</dbReference>
<dbReference type="InterPro" id="IPR010285">
    <property type="entry name" value="DNA_helicase_pif1-like_DEAD"/>
</dbReference>
<evidence type="ECO:0000313" key="5">
    <source>
        <dbReference type="EMBL" id="AMQ35951.1"/>
    </source>
</evidence>
<sequence>MKRCNSVDAEEGGKIMKLEVPLTLNEQQQKIYNYLTSVDCFEPIFVSGSAGTGKSALLVTLTKAWTMKNMRVDVGTYTNLAARNVNGKTLHKLFGFDLKMELRSNFCFNAPDYLIIDEISMVPDKMLAGIDERLQQAGLNGIPFGGVNVVVFGDLFQLPPISNDKDAAKPPYYASVWSSFKLYELTINMRQSEQEFIDALNKLRVGDLTCQKFFNKQVLKKPPSIAEKLQCTSLVSTHKEADFNNNLCYNHIKKNKDEKTIELKEQYAQRFKHDIVYNANQEKIIFKDGMKYCVGTRVMITQTVPTTTLCNGDIGEIVSIDDEKLTFQRECDGQKFDVCQMTINFETSNYHTMKCVTGLTICQAWAVTIHKAQGMTLKNLIVYPERTFVEGQAYVALSRVTHCDGLKLVNKIPDSSIIEMRETVQVYKNLERLSLE</sequence>
<reference evidence="7" key="2">
    <citation type="journal article" date="2016" name="Arch. Virol.">
        <title>The comparative analysis of complete genome sequences from two South African betabaculoviruses: Phthorimaea operculella granulovirus and Plutella xylostella granulovirus.</title>
        <authorList>
            <person name="Jukes M.D."/>
            <person name="Motsoeneng B.M."/>
            <person name="Knox C.M."/>
            <person name="Hill M.P."/>
            <person name="Moore S.D."/>
        </authorList>
    </citation>
    <scope>NUCLEOTIDE SEQUENCE</scope>
    <source>
        <strain evidence="7">SA</strain>
    </source>
</reference>
<protein>
    <submittedName>
        <fullName evidence="3 8">ORF105 protein</fullName>
    </submittedName>
    <submittedName>
        <fullName evidence="7">PlxyGVORF107 protein</fullName>
    </submittedName>
    <submittedName>
        <fullName evidence="4">PxGV-Korf105 protein</fullName>
    </submittedName>
    <submittedName>
        <fullName evidence="5">PxGV-Morf105 protein</fullName>
    </submittedName>
    <submittedName>
        <fullName evidence="6">PxGV-Torf105 protein</fullName>
    </submittedName>
    <submittedName>
        <fullName evidence="2">PxORF107 peptide</fullName>
    </submittedName>
</protein>
<evidence type="ECO:0000313" key="7">
    <source>
        <dbReference type="EMBL" id="ANY57626.1"/>
    </source>
</evidence>
<dbReference type="GeneID" id="912182"/>
<accession>Q9DVS6</accession>
<dbReference type="EMBL" id="KU529794">
    <property type="protein sequence ID" value="AMQ36068.1"/>
    <property type="molecule type" value="Genomic_DNA"/>
</dbReference>
<evidence type="ECO:0000313" key="8">
    <source>
        <dbReference type="EMBL" id="QKV50266.1"/>
    </source>
</evidence>
<gene>
    <name evidence="2" type="primary">Pxorf107</name>
    <name evidence="8" type="synonym">ORF105</name>
    <name evidence="7" type="synonym">PlxyGV107</name>
    <name evidence="3" type="synonym">PxGV-Corf105</name>
    <name evidence="4" type="synonym">PxGV-Korf105</name>
    <name evidence="5" type="synonym">PxGV-Morf105</name>
    <name evidence="6" type="synonym">PxGV-Torf105</name>
</gene>
<evidence type="ECO:0000259" key="1">
    <source>
        <dbReference type="Pfam" id="PF05970"/>
    </source>
</evidence>
<reference evidence="8" key="4">
    <citation type="submission" date="2019-06" db="EMBL/GenBank/DDBJ databases">
        <title>Plutella xylostella granulovirus.</title>
        <authorList>
            <person name="Li L."/>
            <person name="Zhang M."/>
        </authorList>
    </citation>
    <scope>NUCLEOTIDE SEQUENCE</scope>
    <source>
        <strain evidence="8">PlxyGV_NW</strain>
    </source>
</reference>
<feature type="domain" description="DNA helicase Pif1-like DEAD-box helicase" evidence="1">
    <location>
        <begin position="24"/>
        <end position="209"/>
    </location>
</feature>
<evidence type="ECO:0000313" key="3">
    <source>
        <dbReference type="EMBL" id="AMQ35717.1"/>
    </source>
</evidence>
<dbReference type="EMBL" id="KU529792">
    <property type="protein sequence ID" value="AMQ35834.1"/>
    <property type="molecule type" value="Genomic_DNA"/>
</dbReference>
<dbReference type="EMBL" id="MN099286">
    <property type="protein sequence ID" value="QKV50266.1"/>
    <property type="molecule type" value="Genomic_DNA"/>
</dbReference>
<dbReference type="Pfam" id="PF05970">
    <property type="entry name" value="PIF1"/>
    <property type="match status" value="1"/>
</dbReference>
<evidence type="ECO:0000313" key="4">
    <source>
        <dbReference type="EMBL" id="AMQ35834.1"/>
    </source>
</evidence>
<dbReference type="CDD" id="cd18809">
    <property type="entry name" value="SF1_C_RecD"/>
    <property type="match status" value="1"/>
</dbReference>
<dbReference type="EMBL" id="KU666537">
    <property type="protein sequence ID" value="ANY57626.1"/>
    <property type="molecule type" value="Genomic_DNA"/>
</dbReference>
<dbReference type="EMBL" id="KU529791">
    <property type="protein sequence ID" value="AMQ35717.1"/>
    <property type="molecule type" value="Genomic_DNA"/>
</dbReference>
<proteinExistence type="predicted"/>
<dbReference type="GO" id="GO:0003678">
    <property type="term" value="F:DNA helicase activity"/>
    <property type="evidence" value="ECO:0007669"/>
    <property type="project" value="InterPro"/>
</dbReference>
<dbReference type="KEGG" id="vg:912182"/>
<reference evidence="3" key="3">
    <citation type="submission" date="2016-01" db="EMBL/GenBank/DDBJ databases">
        <title>Complete Genome Sequences of Four Plutella xylostella Granulovirus Isolates.</title>
        <authorList>
            <person name="Spence R.J."/>
            <person name="Noune C."/>
            <person name="Hauxwell C."/>
        </authorList>
    </citation>
    <scope>NUCLEOTIDE SEQUENCE</scope>
    <source>
        <strain evidence="3">PxGV_C</strain>
        <strain evidence="4">PxGV_K</strain>
        <strain evidence="5">PxGV_M</strain>
        <strain evidence="6">PxGV_T</strain>
    </source>
</reference>
<dbReference type="OrthoDB" id="5394at10239"/>
<evidence type="ECO:0000313" key="9">
    <source>
        <dbReference type="Proteomes" id="UP000201310"/>
    </source>
</evidence>
<dbReference type="GO" id="GO:0006281">
    <property type="term" value="P:DNA repair"/>
    <property type="evidence" value="ECO:0007669"/>
    <property type="project" value="InterPro"/>
</dbReference>
<dbReference type="EMBL" id="KU529793">
    <property type="protein sequence ID" value="AMQ35951.1"/>
    <property type="molecule type" value="Genomic_DNA"/>
</dbReference>
<dbReference type="RefSeq" id="NP_068326.1">
    <property type="nucleotide sequence ID" value="NC_002593.1"/>
</dbReference>
<reference evidence="2 9" key="1">
    <citation type="journal article" date="2000" name="Virology">
        <title>Sequence analysis of the Plutella xylostella granulovirus genome.</title>
        <authorList>
            <person name="Hashimoto Y."/>
            <person name="Hayakawa T."/>
            <person name="Ueno Y."/>
            <person name="Fujita T."/>
            <person name="Sano Y."/>
            <person name="Matsumoto T."/>
        </authorList>
    </citation>
    <scope>NUCLEOTIDE SEQUENCE [LARGE SCALE GENOMIC DNA]</scope>
    <source>
        <strain evidence="2 9">K1</strain>
    </source>
</reference>
<dbReference type="PANTHER" id="PTHR47642">
    <property type="entry name" value="ATP-DEPENDENT DNA HELICASE"/>
    <property type="match status" value="1"/>
</dbReference>
<evidence type="ECO:0000313" key="2">
    <source>
        <dbReference type="EMBL" id="AAG27405.1"/>
    </source>
</evidence>
<evidence type="ECO:0000313" key="6">
    <source>
        <dbReference type="EMBL" id="AMQ36068.1"/>
    </source>
</evidence>
<dbReference type="SUPFAM" id="SSF52540">
    <property type="entry name" value="P-loop containing nucleoside triphosphate hydrolases"/>
    <property type="match status" value="2"/>
</dbReference>
<dbReference type="Gene3D" id="3.40.50.300">
    <property type="entry name" value="P-loop containing nucleotide triphosphate hydrolases"/>
    <property type="match status" value="2"/>
</dbReference>
<dbReference type="GO" id="GO:0000723">
    <property type="term" value="P:telomere maintenance"/>
    <property type="evidence" value="ECO:0007669"/>
    <property type="project" value="InterPro"/>
</dbReference>
<dbReference type="InterPro" id="IPR027417">
    <property type="entry name" value="P-loop_NTPase"/>
</dbReference>
<organism evidence="2 9">
    <name type="scientific">Plutella xylostella granulovirus</name>
    <dbReference type="NCBI Taxonomy" id="98383"/>
    <lineage>
        <taxon>Viruses</taxon>
        <taxon>Viruses incertae sedis</taxon>
        <taxon>Naldaviricetes</taxon>
        <taxon>Lefavirales</taxon>
        <taxon>Baculoviridae</taxon>
        <taxon>Betabaculovirus</taxon>
        <taxon>Betabaculovirus pluxylostellae</taxon>
    </lineage>
</organism>
<dbReference type="Proteomes" id="UP000201310">
    <property type="component" value="Segment"/>
</dbReference>
<dbReference type="EMBL" id="AF270937">
    <property type="protein sequence ID" value="AAG27405.1"/>
    <property type="molecule type" value="Genomic_DNA"/>
</dbReference>
<keyword evidence="9" id="KW-1185">Reference proteome</keyword>